<organism evidence="2 3">
    <name type="scientific">Dorcoceras hygrometricum</name>
    <dbReference type="NCBI Taxonomy" id="472368"/>
    <lineage>
        <taxon>Eukaryota</taxon>
        <taxon>Viridiplantae</taxon>
        <taxon>Streptophyta</taxon>
        <taxon>Embryophyta</taxon>
        <taxon>Tracheophyta</taxon>
        <taxon>Spermatophyta</taxon>
        <taxon>Magnoliopsida</taxon>
        <taxon>eudicotyledons</taxon>
        <taxon>Gunneridae</taxon>
        <taxon>Pentapetalae</taxon>
        <taxon>asterids</taxon>
        <taxon>lamiids</taxon>
        <taxon>Lamiales</taxon>
        <taxon>Gesneriaceae</taxon>
        <taxon>Didymocarpoideae</taxon>
        <taxon>Trichosporeae</taxon>
        <taxon>Loxocarpinae</taxon>
        <taxon>Dorcoceras</taxon>
    </lineage>
</organism>
<dbReference type="Proteomes" id="UP000250235">
    <property type="component" value="Unassembled WGS sequence"/>
</dbReference>
<evidence type="ECO:0000256" key="1">
    <source>
        <dbReference type="SAM" id="MobiDB-lite"/>
    </source>
</evidence>
<feature type="compositionally biased region" description="Low complexity" evidence="1">
    <location>
        <begin position="186"/>
        <end position="201"/>
    </location>
</feature>
<sequence length="379" mass="41669">MTFRVVRTNQYNQDLGLIHSTNGNHLESPNEGSSIDHQVTIHLHAQNITMFPTNETWYFSSQMLVSSSGGLILILTAQSTRNEFRMHTRAAPSPHSLSHSLSLSLSRRAAAHRRYSRDWTCSDHVDEEIPFVSNSSALLVQTDEGVLFPVVDRIRRSTLPTLKCQFPCESGRSQAPRLQQGTNFETSAAPPGTGSGSSTAATSMSRIISNQRNLGDWMILITKFLTKSNSLRKSFSTLFISRIKPSRCSQRGERAKAIIADMDERLATVRGELLDFRAQAQENYNNLSSQLGEFVSYINRDNDKKGEESSSRRPQPPPDDQNRPSGGSASRGGGGGGSGGSGRRDDRRGSSIKRGSGNSGAGGPYKKNAEWLLYGKNQF</sequence>
<keyword evidence="3" id="KW-1185">Reference proteome</keyword>
<evidence type="ECO:0000313" key="2">
    <source>
        <dbReference type="EMBL" id="KZV48397.1"/>
    </source>
</evidence>
<accession>A0A2Z7CR15</accession>
<name>A0A2Z7CR15_9LAMI</name>
<feature type="compositionally biased region" description="Gly residues" evidence="1">
    <location>
        <begin position="329"/>
        <end position="341"/>
    </location>
</feature>
<feature type="compositionally biased region" description="Polar residues" evidence="1">
    <location>
        <begin position="171"/>
        <end position="185"/>
    </location>
</feature>
<evidence type="ECO:0000313" key="3">
    <source>
        <dbReference type="Proteomes" id="UP000250235"/>
    </source>
</evidence>
<keyword evidence="2" id="KW-0418">Kinase</keyword>
<dbReference type="EMBL" id="KQ993867">
    <property type="protein sequence ID" value="KZV48397.1"/>
    <property type="molecule type" value="Genomic_DNA"/>
</dbReference>
<dbReference type="AlphaFoldDB" id="A0A2Z7CR15"/>
<gene>
    <name evidence="2" type="ORF">F511_08069</name>
</gene>
<proteinExistence type="predicted"/>
<protein>
    <submittedName>
        <fullName evidence="2">Serine/threonine-protein kinase UCNL</fullName>
    </submittedName>
</protein>
<feature type="region of interest" description="Disordered" evidence="1">
    <location>
        <begin position="302"/>
        <end position="379"/>
    </location>
</feature>
<reference evidence="2 3" key="1">
    <citation type="journal article" date="2015" name="Proc. Natl. Acad. Sci. U.S.A.">
        <title>The resurrection genome of Boea hygrometrica: A blueprint for survival of dehydration.</title>
        <authorList>
            <person name="Xiao L."/>
            <person name="Yang G."/>
            <person name="Zhang L."/>
            <person name="Yang X."/>
            <person name="Zhao S."/>
            <person name="Ji Z."/>
            <person name="Zhou Q."/>
            <person name="Hu M."/>
            <person name="Wang Y."/>
            <person name="Chen M."/>
            <person name="Xu Y."/>
            <person name="Jin H."/>
            <person name="Xiao X."/>
            <person name="Hu G."/>
            <person name="Bao F."/>
            <person name="Hu Y."/>
            <person name="Wan P."/>
            <person name="Li L."/>
            <person name="Deng X."/>
            <person name="Kuang T."/>
            <person name="Xiang C."/>
            <person name="Zhu J.K."/>
            <person name="Oliver M.J."/>
            <person name="He Y."/>
        </authorList>
    </citation>
    <scope>NUCLEOTIDE SEQUENCE [LARGE SCALE GENOMIC DNA]</scope>
    <source>
        <strain evidence="3">cv. XS01</strain>
    </source>
</reference>
<keyword evidence="2" id="KW-0808">Transferase</keyword>
<feature type="compositionally biased region" description="Basic and acidic residues" evidence="1">
    <location>
        <begin position="302"/>
        <end position="311"/>
    </location>
</feature>
<dbReference type="GO" id="GO:0016301">
    <property type="term" value="F:kinase activity"/>
    <property type="evidence" value="ECO:0007669"/>
    <property type="project" value="UniProtKB-KW"/>
</dbReference>
<feature type="region of interest" description="Disordered" evidence="1">
    <location>
        <begin position="169"/>
        <end position="201"/>
    </location>
</feature>